<dbReference type="Pfam" id="PF05137">
    <property type="entry name" value="PilN"/>
    <property type="match status" value="1"/>
</dbReference>
<dbReference type="KEGG" id="daq:DAQ1742_04131"/>
<evidence type="ECO:0000313" key="1">
    <source>
        <dbReference type="EMBL" id="SLM64896.1"/>
    </source>
</evidence>
<dbReference type="AlphaFoldDB" id="A0A375AG58"/>
<dbReference type="PANTHER" id="PTHR40278">
    <property type="entry name" value="DNA UTILIZATION PROTEIN HOFN"/>
    <property type="match status" value="1"/>
</dbReference>
<protein>
    <recommendedName>
        <fullName evidence="3">Type IV pilus biogenesis protein PilN</fullName>
    </recommendedName>
</protein>
<gene>
    <name evidence="1" type="ORF">DAQ1742_04131</name>
</gene>
<dbReference type="PANTHER" id="PTHR40278:SF1">
    <property type="entry name" value="DNA UTILIZATION PROTEIN HOFN"/>
    <property type="match status" value="1"/>
</dbReference>
<accession>A0A375AG58</accession>
<name>A0A375AG58_9GAMM</name>
<keyword evidence="2" id="KW-1185">Reference proteome</keyword>
<proteinExistence type="predicted"/>
<dbReference type="Proteomes" id="UP000294820">
    <property type="component" value="Chromosome 1"/>
</dbReference>
<dbReference type="EMBL" id="LT615367">
    <property type="protein sequence ID" value="SLM64896.1"/>
    <property type="molecule type" value="Genomic_DNA"/>
</dbReference>
<dbReference type="InterPro" id="IPR007813">
    <property type="entry name" value="PilN"/>
</dbReference>
<evidence type="ECO:0008006" key="3">
    <source>
        <dbReference type="Google" id="ProtNLM"/>
    </source>
</evidence>
<dbReference type="InterPro" id="IPR052534">
    <property type="entry name" value="Extracell_DNA_Util/SecSys_Comp"/>
</dbReference>
<organism evidence="1 2">
    <name type="scientific">Dickeya aquatica</name>
    <dbReference type="NCBI Taxonomy" id="1401087"/>
    <lineage>
        <taxon>Bacteria</taxon>
        <taxon>Pseudomonadati</taxon>
        <taxon>Pseudomonadota</taxon>
        <taxon>Gammaproteobacteria</taxon>
        <taxon>Enterobacterales</taxon>
        <taxon>Pectobacteriaceae</taxon>
        <taxon>Dickeya</taxon>
    </lineage>
</organism>
<reference evidence="1 2" key="1">
    <citation type="submission" date="2016-09" db="EMBL/GenBank/DDBJ databases">
        <authorList>
            <person name="Reverchon S."/>
            <person name="Nasser W."/>
            <person name="Leonard S."/>
            <person name="Brochier C."/>
            <person name="Duprey A."/>
        </authorList>
    </citation>
    <scope>NUCLEOTIDE SEQUENCE [LARGE SCALE GENOMIC DNA]</scope>
    <source>
        <strain evidence="1 2">174/2</strain>
    </source>
</reference>
<evidence type="ECO:0000313" key="2">
    <source>
        <dbReference type="Proteomes" id="UP000294820"/>
    </source>
</evidence>
<sequence>MLMMNLLPWRQRLAYRRLRLAAVVSAGALLVGLVIGMVLRGDAHQQRLRLQQQLAQTQAQQVRYERLYREVHRDWLMYEKQQALQAARLYGRRQAQRYQQLLEQLPARMPATLWLTDIDGAGRQLHLSGISHRYDDIMQWVNRLSQWPLIERVVLEQARLEKTQPDEMHFSLRLYWQVSGAPQERQ</sequence>
<dbReference type="RefSeq" id="WP_035344661.1">
    <property type="nucleotide sequence ID" value="NZ_LT615367.1"/>
</dbReference>